<reference evidence="4 5" key="1">
    <citation type="submission" date="2021-01" db="EMBL/GenBank/DDBJ databases">
        <title>Genomic Encyclopedia of Type Strains, Phase IV (KMG-IV): sequencing the most valuable type-strain genomes for metagenomic binning, comparative biology and taxonomic classification.</title>
        <authorList>
            <person name="Goeker M."/>
        </authorList>
    </citation>
    <scope>NUCLEOTIDE SEQUENCE [LARGE SCALE GENOMIC DNA]</scope>
    <source>
        <strain evidence="4 5">DSM 25540</strain>
    </source>
</reference>
<dbReference type="EMBL" id="JAFBEC010000010">
    <property type="protein sequence ID" value="MBM7634230.1"/>
    <property type="molecule type" value="Genomic_DNA"/>
</dbReference>
<keyword evidence="5" id="KW-1185">Reference proteome</keyword>
<comment type="cofactor">
    <cofactor evidence="1">
        <name>Zn(2+)</name>
        <dbReference type="ChEBI" id="CHEBI:29105"/>
    </cofactor>
</comment>
<dbReference type="PANTHER" id="PTHR42813">
    <property type="entry name" value="ZINC-TYPE ALCOHOL DEHYDROGENASE-LIKE"/>
    <property type="match status" value="1"/>
</dbReference>
<evidence type="ECO:0000256" key="3">
    <source>
        <dbReference type="ARBA" id="ARBA00022833"/>
    </source>
</evidence>
<organism evidence="4 5">
    <name type="scientific">Geomicrobium sediminis</name>
    <dbReference type="NCBI Taxonomy" id="1347788"/>
    <lineage>
        <taxon>Bacteria</taxon>
        <taxon>Bacillati</taxon>
        <taxon>Bacillota</taxon>
        <taxon>Bacilli</taxon>
        <taxon>Bacillales</taxon>
        <taxon>Geomicrobium</taxon>
    </lineage>
</organism>
<proteinExistence type="predicted"/>
<protein>
    <submittedName>
        <fullName evidence="4">Threonine dehydrogenase-like Zn-dependent dehydrogenase</fullName>
    </submittedName>
</protein>
<gene>
    <name evidence="4" type="ORF">JOD17_003332</name>
</gene>
<name>A0ABS2PFP3_9BACL</name>
<dbReference type="Proteomes" id="UP000741863">
    <property type="component" value="Unassembled WGS sequence"/>
</dbReference>
<evidence type="ECO:0000313" key="5">
    <source>
        <dbReference type="Proteomes" id="UP000741863"/>
    </source>
</evidence>
<dbReference type="Gene3D" id="3.90.180.10">
    <property type="entry name" value="Medium-chain alcohol dehydrogenases, catalytic domain"/>
    <property type="match status" value="1"/>
</dbReference>
<dbReference type="PANTHER" id="PTHR42813:SF2">
    <property type="entry name" value="DEHYDROGENASE, ZINC-CONTAINING, PUTATIVE (AFU_ORTHOLOGUE AFUA_2G02810)-RELATED"/>
    <property type="match status" value="1"/>
</dbReference>
<dbReference type="Gene3D" id="3.40.50.720">
    <property type="entry name" value="NAD(P)-binding Rossmann-like Domain"/>
    <property type="match status" value="1"/>
</dbReference>
<keyword evidence="2" id="KW-0479">Metal-binding</keyword>
<accession>A0ABS2PFP3</accession>
<evidence type="ECO:0000256" key="1">
    <source>
        <dbReference type="ARBA" id="ARBA00001947"/>
    </source>
</evidence>
<comment type="caution">
    <text evidence="4">The sequence shown here is derived from an EMBL/GenBank/DDBJ whole genome shotgun (WGS) entry which is preliminary data.</text>
</comment>
<keyword evidence="3" id="KW-0862">Zinc</keyword>
<evidence type="ECO:0000313" key="4">
    <source>
        <dbReference type="EMBL" id="MBM7634230.1"/>
    </source>
</evidence>
<sequence length="62" mass="7173">MTLKMGQAPARSYMDLLYNKIIRKEIDPTKIITHQMPLHDAAIGYDLFNKKKDNCIKVVLKP</sequence>
<evidence type="ECO:0000256" key="2">
    <source>
        <dbReference type="ARBA" id="ARBA00022723"/>
    </source>
</evidence>